<protein>
    <recommendedName>
        <fullName evidence="8">7-cyano-7-deazaguanine synthase</fullName>
        <ecNumber evidence="8">6.3.4.20</ecNumber>
    </recommendedName>
</protein>
<dbReference type="GO" id="GO:0046872">
    <property type="term" value="F:metal ion binding"/>
    <property type="evidence" value="ECO:0007669"/>
    <property type="project" value="UniProtKB-KW"/>
</dbReference>
<gene>
    <name evidence="10" type="ORF">UFOVP1254_82</name>
</gene>
<evidence type="ECO:0000256" key="9">
    <source>
        <dbReference type="ARBA" id="ARBA00047890"/>
    </source>
</evidence>
<evidence type="ECO:0000256" key="6">
    <source>
        <dbReference type="ARBA" id="ARBA00022840"/>
    </source>
</evidence>
<dbReference type="EC" id="6.3.4.20" evidence="8"/>
<keyword evidence="3" id="KW-0479">Metal-binding</keyword>
<dbReference type="EMBL" id="LR797210">
    <property type="protein sequence ID" value="CAB4194483.1"/>
    <property type="molecule type" value="Genomic_DNA"/>
</dbReference>
<evidence type="ECO:0000313" key="10">
    <source>
        <dbReference type="EMBL" id="CAB4194483.1"/>
    </source>
</evidence>
<evidence type="ECO:0000256" key="2">
    <source>
        <dbReference type="ARBA" id="ARBA00022598"/>
    </source>
</evidence>
<sequence>MRTQGQKVLLSSGGMDSALLAQRPELYGAVHVFVDIGQKYLAKELRAASLVAQNSNAALHVVRTMQIAEFEHTSGIIPFRNAEMILCAAQYGTDIYLGVIADEINSDKSPEFCRAIEDVLNISHKKQYWTEGKDFQIHTPFRQWSKTDLVTEYLRTGGSLSQLLQSVSCYSSTDQHCGECASCFKRWVALVNATGRNSACEWGFLYDPYNWKSQTEWEAKLTAYSTQRADEILSAFAIARNVE</sequence>
<keyword evidence="5" id="KW-0862">Zinc</keyword>
<accession>A0A6J5RBC8</accession>
<evidence type="ECO:0000256" key="7">
    <source>
        <dbReference type="ARBA" id="ARBA00037993"/>
    </source>
</evidence>
<evidence type="ECO:0000256" key="3">
    <source>
        <dbReference type="ARBA" id="ARBA00022723"/>
    </source>
</evidence>
<dbReference type="PANTHER" id="PTHR42914">
    <property type="entry name" value="7-CYANO-7-DEAZAGUANINE SYNTHASE"/>
    <property type="match status" value="1"/>
</dbReference>
<organism evidence="10">
    <name type="scientific">uncultured Caudovirales phage</name>
    <dbReference type="NCBI Taxonomy" id="2100421"/>
    <lineage>
        <taxon>Viruses</taxon>
        <taxon>Duplodnaviria</taxon>
        <taxon>Heunggongvirae</taxon>
        <taxon>Uroviricota</taxon>
        <taxon>Caudoviricetes</taxon>
        <taxon>Peduoviridae</taxon>
        <taxon>Maltschvirus</taxon>
        <taxon>Maltschvirus maltsch</taxon>
    </lineage>
</organism>
<keyword evidence="2" id="KW-0436">Ligase</keyword>
<evidence type="ECO:0000256" key="8">
    <source>
        <dbReference type="ARBA" id="ARBA00039149"/>
    </source>
</evidence>
<keyword evidence="6" id="KW-0067">ATP-binding</keyword>
<dbReference type="Pfam" id="PF06508">
    <property type="entry name" value="QueC"/>
    <property type="match status" value="1"/>
</dbReference>
<dbReference type="GO" id="GO:0005524">
    <property type="term" value="F:ATP binding"/>
    <property type="evidence" value="ECO:0007669"/>
    <property type="project" value="UniProtKB-KW"/>
</dbReference>
<dbReference type="SUPFAM" id="SSF52402">
    <property type="entry name" value="Adenine nucleotide alpha hydrolases-like"/>
    <property type="match status" value="1"/>
</dbReference>
<comment type="pathway">
    <text evidence="1">Purine metabolism; 7-cyano-7-deazaguanine biosynthesis.</text>
</comment>
<reference evidence="10" key="1">
    <citation type="submission" date="2020-05" db="EMBL/GenBank/DDBJ databases">
        <authorList>
            <person name="Chiriac C."/>
            <person name="Salcher M."/>
            <person name="Ghai R."/>
            <person name="Kavagutti S V."/>
        </authorList>
    </citation>
    <scope>NUCLEOTIDE SEQUENCE</scope>
</reference>
<evidence type="ECO:0000256" key="5">
    <source>
        <dbReference type="ARBA" id="ARBA00022833"/>
    </source>
</evidence>
<dbReference type="GO" id="GO:0016874">
    <property type="term" value="F:ligase activity"/>
    <property type="evidence" value="ECO:0007669"/>
    <property type="project" value="UniProtKB-KW"/>
</dbReference>
<name>A0A6J5RBC8_9CAUD</name>
<evidence type="ECO:0000256" key="1">
    <source>
        <dbReference type="ARBA" id="ARBA00005061"/>
    </source>
</evidence>
<keyword evidence="4" id="KW-0547">Nucleotide-binding</keyword>
<comment type="catalytic activity">
    <reaction evidence="9">
        <text>7-carboxy-7-carbaguanine + NH4(+) + 2 ATP = 7-cyano-7-carbaguanine + 2 AMP + 2 diphosphate + 2 H(+)</text>
        <dbReference type="Rhea" id="RHEA:27982"/>
        <dbReference type="ChEBI" id="CHEBI:15378"/>
        <dbReference type="ChEBI" id="CHEBI:28938"/>
        <dbReference type="ChEBI" id="CHEBI:30616"/>
        <dbReference type="ChEBI" id="CHEBI:33019"/>
        <dbReference type="ChEBI" id="CHEBI:45075"/>
        <dbReference type="ChEBI" id="CHEBI:61036"/>
        <dbReference type="ChEBI" id="CHEBI:456215"/>
        <dbReference type="EC" id="6.3.4.20"/>
    </reaction>
</comment>
<dbReference type="InterPro" id="IPR014729">
    <property type="entry name" value="Rossmann-like_a/b/a_fold"/>
</dbReference>
<dbReference type="Gene3D" id="3.40.50.620">
    <property type="entry name" value="HUPs"/>
    <property type="match status" value="1"/>
</dbReference>
<comment type="similarity">
    <text evidence="7">Belongs to the QueC family.</text>
</comment>
<evidence type="ECO:0000256" key="4">
    <source>
        <dbReference type="ARBA" id="ARBA00022741"/>
    </source>
</evidence>
<dbReference type="PANTHER" id="PTHR42914:SF1">
    <property type="entry name" value="7-CYANO-7-DEAZAGUANINE SYNTHASE"/>
    <property type="match status" value="1"/>
</dbReference>
<proteinExistence type="inferred from homology"/>
<dbReference type="InterPro" id="IPR018317">
    <property type="entry name" value="QueC"/>
</dbReference>